<proteinExistence type="predicted"/>
<feature type="transmembrane region" description="Helical" evidence="1">
    <location>
        <begin position="6"/>
        <end position="24"/>
    </location>
</feature>
<keyword evidence="1" id="KW-0812">Transmembrane</keyword>
<keyword evidence="1" id="KW-1133">Transmembrane helix</keyword>
<gene>
    <name evidence="2" type="ORF">1_248</name>
</gene>
<reference evidence="2" key="1">
    <citation type="submission" date="2018-11" db="EMBL/GenBank/DDBJ databases">
        <title>A distinct lineage of giant viruses engineers rhodopsin photosystems in predatory marine eukaryotes.</title>
        <authorList>
            <person name="Needham D.M."/>
            <person name="Yoshizawa S."/>
            <person name="Hosaka T."/>
            <person name="Poirier C."/>
            <person name="Choi C.-J."/>
            <person name="Hehenberger E."/>
            <person name="Irwin N.A.T."/>
            <person name="Wilken S."/>
            <person name="Yung C.-M."/>
            <person name="Bachy C."/>
            <person name="Kurihara R."/>
            <person name="Nakajima Y."/>
            <person name="Kojima K."/>
            <person name="Kimura-Someya T."/>
            <person name="Leonard G."/>
            <person name="Malmstrom R.R."/>
            <person name="Mende D."/>
            <person name="Olson D.K."/>
            <person name="Sudo Y."/>
            <person name="Sudek S."/>
            <person name="Richards T.A."/>
            <person name="DeLong E.F."/>
            <person name="Keeling P.J."/>
            <person name="Santoro A.E."/>
            <person name="Shirouzu M."/>
            <person name="Iwasaki W."/>
            <person name="Worden A.Z."/>
        </authorList>
    </citation>
    <scope>NUCLEOTIDE SEQUENCE</scope>
</reference>
<evidence type="ECO:0000313" key="2">
    <source>
        <dbReference type="EMBL" id="QDY51863.1"/>
    </source>
</evidence>
<evidence type="ECO:0000256" key="1">
    <source>
        <dbReference type="SAM" id="Phobius"/>
    </source>
</evidence>
<name>A0A5B8HW16_9VIRU</name>
<dbReference type="EMBL" id="MK250085">
    <property type="protein sequence ID" value="QDY51863.1"/>
    <property type="molecule type" value="Genomic_DNA"/>
</dbReference>
<accession>A0A5B8HW16</accession>
<organism evidence="2">
    <name type="scientific">Mimiviridae sp. ChoanoV1</name>
    <dbReference type="NCBI Taxonomy" id="2596887"/>
    <lineage>
        <taxon>Viruses</taxon>
        <taxon>Varidnaviria</taxon>
        <taxon>Bamfordvirae</taxon>
        <taxon>Nucleocytoviricota</taxon>
        <taxon>Megaviricetes</taxon>
        <taxon>Imitervirales</taxon>
        <taxon>Schizomimiviridae</taxon>
    </lineage>
</organism>
<protein>
    <submittedName>
        <fullName evidence="2">Uncharacterized protein</fullName>
    </submittedName>
</protein>
<keyword evidence="1" id="KW-0472">Membrane</keyword>
<sequence>MKDILLFIIIILVLGLVYMYGIILEKKKIEEKQENPKKFEINPTFQFSQRNNNNNNYDISNIEVYDDLLIEDNKNYFNKEFFISFDYVLPDDEYFYFTFIIDTESNEKFKIEYNKNITLRKNKGSINNKELKFKIISNNKNDNLKIKRLTILINNMDNKIVFSKIKILEINLQYKEDEINHKKNLNIENKKILDKINFLNN</sequence>